<dbReference type="HOGENOM" id="CLU_3181483_0_0_7"/>
<accession>W4LI18</accession>
<dbReference type="EMBL" id="AZHX01002117">
    <property type="protein sequence ID" value="ETW96971.1"/>
    <property type="molecule type" value="Genomic_DNA"/>
</dbReference>
<proteinExistence type="predicted"/>
<protein>
    <submittedName>
        <fullName evidence="1">Uncharacterized protein</fullName>
    </submittedName>
</protein>
<sequence length="46" mass="5370">MDEIRERILDADHDVIFTRQEVIHPFHQIMPLTEVGHVLANLEGHP</sequence>
<keyword evidence="2" id="KW-1185">Reference proteome</keyword>
<reference evidence="1 2" key="1">
    <citation type="journal article" date="2014" name="Nature">
        <title>An environmental bacterial taxon with a large and distinct metabolic repertoire.</title>
        <authorList>
            <person name="Wilson M.C."/>
            <person name="Mori T."/>
            <person name="Ruckert C."/>
            <person name="Uria A.R."/>
            <person name="Helf M.J."/>
            <person name="Takada K."/>
            <person name="Gernert C."/>
            <person name="Steffens U.A."/>
            <person name="Heycke N."/>
            <person name="Schmitt S."/>
            <person name="Rinke C."/>
            <person name="Helfrich E.J."/>
            <person name="Brachmann A.O."/>
            <person name="Gurgui C."/>
            <person name="Wakimoto T."/>
            <person name="Kracht M."/>
            <person name="Crusemann M."/>
            <person name="Hentschel U."/>
            <person name="Abe I."/>
            <person name="Matsunaga S."/>
            <person name="Kalinowski J."/>
            <person name="Takeyama H."/>
            <person name="Piel J."/>
        </authorList>
    </citation>
    <scope>NUCLEOTIDE SEQUENCE [LARGE SCALE GENOMIC DNA]</scope>
    <source>
        <strain evidence="2">TSY2</strain>
    </source>
</reference>
<dbReference type="AlphaFoldDB" id="W4LI18"/>
<organism evidence="1 2">
    <name type="scientific">Candidatus Entotheonella gemina</name>
    <dbReference type="NCBI Taxonomy" id="1429439"/>
    <lineage>
        <taxon>Bacteria</taxon>
        <taxon>Pseudomonadati</taxon>
        <taxon>Nitrospinota/Tectimicrobiota group</taxon>
        <taxon>Candidatus Tectimicrobiota</taxon>
        <taxon>Candidatus Entotheonellia</taxon>
        <taxon>Candidatus Entotheonellales</taxon>
        <taxon>Candidatus Entotheonellaceae</taxon>
        <taxon>Candidatus Entotheonella</taxon>
    </lineage>
</organism>
<evidence type="ECO:0000313" key="1">
    <source>
        <dbReference type="EMBL" id="ETW96971.1"/>
    </source>
</evidence>
<gene>
    <name evidence="1" type="ORF">ETSY2_45470</name>
</gene>
<comment type="caution">
    <text evidence="1">The sequence shown here is derived from an EMBL/GenBank/DDBJ whole genome shotgun (WGS) entry which is preliminary data.</text>
</comment>
<dbReference type="Proteomes" id="UP000019140">
    <property type="component" value="Unassembled WGS sequence"/>
</dbReference>
<name>W4LI18_9BACT</name>
<evidence type="ECO:0000313" key="2">
    <source>
        <dbReference type="Proteomes" id="UP000019140"/>
    </source>
</evidence>